<evidence type="ECO:0000256" key="1">
    <source>
        <dbReference type="ARBA" id="ARBA00010126"/>
    </source>
</evidence>
<reference evidence="5 6" key="1">
    <citation type="journal article" date="2012" name="MBio">
        <title>Comparative genome analysis of three eukaryotic parasites with differing abilities to transform leukocytes reveals key mediators of Theileria-induced leukocyte transformation.</title>
        <authorList>
            <person name="Hayashida K."/>
            <person name="Hara Y."/>
            <person name="Abe T."/>
            <person name="Yamasaki C."/>
            <person name="Toyoda A."/>
            <person name="Kosuge T."/>
            <person name="Suzuki Y."/>
            <person name="Sato Y."/>
            <person name="Kawashima S."/>
            <person name="Katayama T."/>
            <person name="Wakaguri H."/>
            <person name="Inoue N."/>
            <person name="Homma K."/>
            <person name="Tada-Umezaki M."/>
            <person name="Yagi Y."/>
            <person name="Fujii Y."/>
            <person name="Habara T."/>
            <person name="Kanehisa M."/>
            <person name="Watanabe H."/>
            <person name="Ito K."/>
            <person name="Gojobori T."/>
            <person name="Sugawara H."/>
            <person name="Imanishi T."/>
            <person name="Weir W."/>
            <person name="Gardner M."/>
            <person name="Pain A."/>
            <person name="Shiels B."/>
            <person name="Hattori M."/>
            <person name="Nene V."/>
            <person name="Sugimoto C."/>
        </authorList>
    </citation>
    <scope>NUCLEOTIDE SEQUENCE [LARGE SCALE GENOMIC DNA]</scope>
    <source>
        <strain evidence="5 6">Shintoku</strain>
    </source>
</reference>
<evidence type="ECO:0000313" key="5">
    <source>
        <dbReference type="EMBL" id="BAM41649.1"/>
    </source>
</evidence>
<feature type="compositionally biased region" description="Basic and acidic residues" evidence="3">
    <location>
        <begin position="12"/>
        <end position="35"/>
    </location>
</feature>
<feature type="compositionally biased region" description="Polar residues" evidence="3">
    <location>
        <begin position="1"/>
        <end position="11"/>
    </location>
</feature>
<keyword evidence="2" id="KW-0175">Coiled coil</keyword>
<sequence length="237" mass="26977">MKIVLKTSNSIDKNDTKTDVKKVSNDADSTRRKSADLSHVFGAKNDNDAFYDKIDGKHLLSKAKLSSSDHSSDPLRSIKLYSKSLDSVSDIKPDSDLDPQLYLYDEFVEDKDEDAKKLTYLGFVEESNRDSASDAAVETKESLYLDKMVSTAKKRQMERDIAFEKQLLREELKAVSEVGEVFVTGAYKKKLEERRRFEEEQRNQDEYDALHSKNSLTKLHSYLLNSGLAKRSTKGSK</sequence>
<accession>J4DQ12</accession>
<proteinExistence type="inferred from homology"/>
<organism evidence="5 6">
    <name type="scientific">Theileria orientalis strain Shintoku</name>
    <dbReference type="NCBI Taxonomy" id="869250"/>
    <lineage>
        <taxon>Eukaryota</taxon>
        <taxon>Sar</taxon>
        <taxon>Alveolata</taxon>
        <taxon>Apicomplexa</taxon>
        <taxon>Aconoidasida</taxon>
        <taxon>Piroplasmida</taxon>
        <taxon>Theileriidae</taxon>
        <taxon>Theileria</taxon>
    </lineage>
</organism>
<feature type="compositionally biased region" description="Basic and acidic residues" evidence="3">
    <location>
        <begin position="193"/>
        <end position="211"/>
    </location>
</feature>
<comment type="similarity">
    <text evidence="1">Belongs to the NSRP1 family.</text>
</comment>
<evidence type="ECO:0000256" key="2">
    <source>
        <dbReference type="ARBA" id="ARBA00023054"/>
    </source>
</evidence>
<keyword evidence="6" id="KW-1185">Reference proteome</keyword>
<evidence type="ECO:0000259" key="4">
    <source>
        <dbReference type="Pfam" id="PF09745"/>
    </source>
</evidence>
<gene>
    <name evidence="5" type="ORF">TOT_040000030</name>
</gene>
<dbReference type="AlphaFoldDB" id="J4DQ12"/>
<dbReference type="eggNOG" id="ENOG502SFGB">
    <property type="taxonomic scope" value="Eukaryota"/>
</dbReference>
<evidence type="ECO:0000256" key="3">
    <source>
        <dbReference type="SAM" id="MobiDB-lite"/>
    </source>
</evidence>
<dbReference type="Proteomes" id="UP000003786">
    <property type="component" value="Chromosome 4"/>
</dbReference>
<dbReference type="KEGG" id="tot:TOT_040000030"/>
<dbReference type="VEuPathDB" id="PiroplasmaDB:TOT_040000030"/>
<dbReference type="Pfam" id="PF09745">
    <property type="entry name" value="NSRP1_N"/>
    <property type="match status" value="1"/>
</dbReference>
<dbReference type="InterPro" id="IPR018612">
    <property type="entry name" value="NSRP1_N"/>
</dbReference>
<feature type="region of interest" description="Disordered" evidence="3">
    <location>
        <begin position="1"/>
        <end position="35"/>
    </location>
</feature>
<dbReference type="EMBL" id="AP011949">
    <property type="protein sequence ID" value="BAM41649.1"/>
    <property type="molecule type" value="Genomic_DNA"/>
</dbReference>
<dbReference type="OMA" id="KESRYMS"/>
<feature type="region of interest" description="Disordered" evidence="3">
    <location>
        <begin position="193"/>
        <end position="212"/>
    </location>
</feature>
<dbReference type="PANTHER" id="PTHR47845:SF1">
    <property type="entry name" value="NUCLEAR SPECKLE SPLICING REGULATORY PROTEIN 1 HOMOLOG"/>
    <property type="match status" value="1"/>
</dbReference>
<protein>
    <recommendedName>
        <fullName evidence="4">Nuclear speckle splicing regulatory protein 1 N-terminal domain-containing protein</fullName>
    </recommendedName>
</protein>
<feature type="domain" description="Nuclear speckle splicing regulatory protein 1 N-terminal" evidence="4">
    <location>
        <begin position="94"/>
        <end position="211"/>
    </location>
</feature>
<dbReference type="GeneID" id="20716135"/>
<evidence type="ECO:0000313" key="6">
    <source>
        <dbReference type="Proteomes" id="UP000003786"/>
    </source>
</evidence>
<name>J4DQ12_THEOR</name>
<dbReference type="OrthoDB" id="446635at2759"/>
<dbReference type="STRING" id="869250.J4DQ12"/>
<dbReference type="InterPro" id="IPR053246">
    <property type="entry name" value="NS_splicing_regulatory_protein"/>
</dbReference>
<dbReference type="GO" id="GO:0000381">
    <property type="term" value="P:regulation of alternative mRNA splicing, via spliceosome"/>
    <property type="evidence" value="ECO:0007669"/>
    <property type="project" value="InterPro"/>
</dbReference>
<dbReference type="PANTHER" id="PTHR47845">
    <property type="entry name" value="NUCLEAR SPECKLE SPLICING REGULATORY PROTEIN 1 HOMOLOG"/>
    <property type="match status" value="1"/>
</dbReference>
<dbReference type="RefSeq" id="XP_009691950.1">
    <property type="nucleotide sequence ID" value="XM_009693655.1"/>
</dbReference>